<dbReference type="AlphaFoldDB" id="A0A7L4HTG0"/>
<dbReference type="Pfam" id="PF13765">
    <property type="entry name" value="PRY"/>
    <property type="match status" value="1"/>
</dbReference>
<feature type="domain" description="B30.2/SPRY" evidence="2">
    <location>
        <begin position="110"/>
        <end position="177"/>
    </location>
</feature>
<dbReference type="Proteomes" id="UP000539032">
    <property type="component" value="Unassembled WGS sequence"/>
</dbReference>
<protein>
    <submittedName>
        <fullName evidence="3">TRI15 protein</fullName>
    </submittedName>
</protein>
<dbReference type="Gene3D" id="2.60.120.920">
    <property type="match status" value="1"/>
</dbReference>
<gene>
    <name evidence="3" type="primary">Trim15</name>
    <name evidence="3" type="ORF">SCOUMB_R11127</name>
</gene>
<dbReference type="InterPro" id="IPR013320">
    <property type="entry name" value="ConA-like_dom_sf"/>
</dbReference>
<evidence type="ECO:0000313" key="4">
    <source>
        <dbReference type="Proteomes" id="UP000539032"/>
    </source>
</evidence>
<dbReference type="InterPro" id="IPR006574">
    <property type="entry name" value="PRY"/>
</dbReference>
<dbReference type="SUPFAM" id="SSF49899">
    <property type="entry name" value="Concanavalin A-like lectins/glucanases"/>
    <property type="match status" value="1"/>
</dbReference>
<name>A0A7L4HTG0_SCOUM</name>
<evidence type="ECO:0000256" key="1">
    <source>
        <dbReference type="SAM" id="MobiDB-lite"/>
    </source>
</evidence>
<dbReference type="EMBL" id="VZTL01032239">
    <property type="protein sequence ID" value="NXX56789.1"/>
    <property type="molecule type" value="Genomic_DNA"/>
</dbReference>
<dbReference type="PANTHER" id="PTHR24103">
    <property type="entry name" value="E3 UBIQUITIN-PROTEIN LIGASE TRIM"/>
    <property type="match status" value="1"/>
</dbReference>
<dbReference type="PRINTS" id="PR01407">
    <property type="entry name" value="BUTYPHLNCDUF"/>
</dbReference>
<sequence length="177" mass="19443">LREQEAVLLAQLDRAHGELAKERREYVSSVSERKSLLDTLIAEIEKKRDQPVVEFLMVRLPPLRVVPTLSCEAAKAPIPEPVSPELQRTVTSLSETSQLVVGAVAKFKEVLVRSSEGNGLTFLCRVLVKVTLDPETASPYLILSKDHKTVRLADGEQDLPDTPKRFTGSSSVLGSQG</sequence>
<organism evidence="3 4">
    <name type="scientific">Scopus umbretta</name>
    <name type="common">Hammerkop</name>
    <dbReference type="NCBI Taxonomy" id="33581"/>
    <lineage>
        <taxon>Eukaryota</taxon>
        <taxon>Metazoa</taxon>
        <taxon>Chordata</taxon>
        <taxon>Craniata</taxon>
        <taxon>Vertebrata</taxon>
        <taxon>Euteleostomi</taxon>
        <taxon>Archelosauria</taxon>
        <taxon>Archosauria</taxon>
        <taxon>Dinosauria</taxon>
        <taxon>Saurischia</taxon>
        <taxon>Theropoda</taxon>
        <taxon>Coelurosauria</taxon>
        <taxon>Aves</taxon>
        <taxon>Neognathae</taxon>
        <taxon>Neoaves</taxon>
        <taxon>Aequornithes</taxon>
        <taxon>Pelecaniformes</taxon>
        <taxon>Scopidae</taxon>
        <taxon>Scopus</taxon>
    </lineage>
</organism>
<accession>A0A7L4HTG0</accession>
<feature type="non-terminal residue" evidence="3">
    <location>
        <position position="177"/>
    </location>
</feature>
<evidence type="ECO:0000259" key="2">
    <source>
        <dbReference type="PROSITE" id="PS50188"/>
    </source>
</evidence>
<feature type="compositionally biased region" description="Polar residues" evidence="1">
    <location>
        <begin position="167"/>
        <end position="177"/>
    </location>
</feature>
<dbReference type="InterPro" id="IPR001870">
    <property type="entry name" value="B30.2/SPRY"/>
</dbReference>
<dbReference type="InterPro" id="IPR050143">
    <property type="entry name" value="TRIM/RBCC"/>
</dbReference>
<proteinExistence type="predicted"/>
<feature type="region of interest" description="Disordered" evidence="1">
    <location>
        <begin position="154"/>
        <end position="177"/>
    </location>
</feature>
<dbReference type="OrthoDB" id="6270329at2759"/>
<dbReference type="PROSITE" id="PS50188">
    <property type="entry name" value="B302_SPRY"/>
    <property type="match status" value="1"/>
</dbReference>
<feature type="non-terminal residue" evidence="3">
    <location>
        <position position="1"/>
    </location>
</feature>
<keyword evidence="4" id="KW-1185">Reference proteome</keyword>
<dbReference type="InterPro" id="IPR043136">
    <property type="entry name" value="B30.2/SPRY_sf"/>
</dbReference>
<reference evidence="3 4" key="1">
    <citation type="submission" date="2020-02" db="EMBL/GenBank/DDBJ databases">
        <title>Bird 10,000 Genomes (B10K) Project - Family phase.</title>
        <authorList>
            <person name="Zhang G."/>
        </authorList>
    </citation>
    <scope>NUCLEOTIDE SEQUENCE [LARGE SCALE GENOMIC DNA]</scope>
    <source>
        <strain evidence="3">B10K-DU-002-70</strain>
        <tissue evidence="3">Muscle</tissue>
    </source>
</reference>
<comment type="caution">
    <text evidence="3">The sequence shown here is derived from an EMBL/GenBank/DDBJ whole genome shotgun (WGS) entry which is preliminary data.</text>
</comment>
<dbReference type="SMART" id="SM00589">
    <property type="entry name" value="PRY"/>
    <property type="match status" value="1"/>
</dbReference>
<dbReference type="InterPro" id="IPR003879">
    <property type="entry name" value="Butyrophylin_SPRY"/>
</dbReference>
<evidence type="ECO:0000313" key="3">
    <source>
        <dbReference type="EMBL" id="NXX56789.1"/>
    </source>
</evidence>